<evidence type="ECO:0000313" key="2">
    <source>
        <dbReference type="Proteomes" id="UP000008370"/>
    </source>
</evidence>
<dbReference type="EMBL" id="JH930480">
    <property type="protein sequence ID" value="EKM49701.1"/>
    <property type="molecule type" value="Genomic_DNA"/>
</dbReference>
<proteinExistence type="predicted"/>
<sequence length="79" mass="8623">MSHLFLARMAGLDGYLGALGTVVLTAGSVSALEMGLKDLHRPTLTGDIRALLLACMTHSHPSMRHMAVTRDNRQCVFMR</sequence>
<protein>
    <submittedName>
        <fullName evidence="1">Uncharacterized protein</fullName>
    </submittedName>
</protein>
<accession>K5UJG1</accession>
<dbReference type="Proteomes" id="UP000008370">
    <property type="component" value="Unassembled WGS sequence"/>
</dbReference>
<keyword evidence="2" id="KW-1185">Reference proteome</keyword>
<dbReference type="GeneID" id="18919065"/>
<dbReference type="KEGG" id="pco:PHACADRAFT_265283"/>
<dbReference type="RefSeq" id="XP_007401758.1">
    <property type="nucleotide sequence ID" value="XM_007401696.1"/>
</dbReference>
<evidence type="ECO:0000313" key="1">
    <source>
        <dbReference type="EMBL" id="EKM49701.1"/>
    </source>
</evidence>
<dbReference type="HOGENOM" id="CLU_2606785_0_0_1"/>
<organism evidence="1 2">
    <name type="scientific">Phanerochaete carnosa (strain HHB-10118-sp)</name>
    <name type="common">White-rot fungus</name>
    <name type="synonym">Peniophora carnosa</name>
    <dbReference type="NCBI Taxonomy" id="650164"/>
    <lineage>
        <taxon>Eukaryota</taxon>
        <taxon>Fungi</taxon>
        <taxon>Dikarya</taxon>
        <taxon>Basidiomycota</taxon>
        <taxon>Agaricomycotina</taxon>
        <taxon>Agaricomycetes</taxon>
        <taxon>Polyporales</taxon>
        <taxon>Phanerochaetaceae</taxon>
        <taxon>Phanerochaete</taxon>
    </lineage>
</organism>
<name>K5UJG1_PHACS</name>
<dbReference type="AlphaFoldDB" id="K5UJG1"/>
<reference evidence="1 2" key="1">
    <citation type="journal article" date="2012" name="BMC Genomics">
        <title>Comparative genomics of the white-rot fungi, Phanerochaete carnosa and P. chrysosporium, to elucidate the genetic basis of the distinct wood types they colonize.</title>
        <authorList>
            <person name="Suzuki H."/>
            <person name="MacDonald J."/>
            <person name="Syed K."/>
            <person name="Salamov A."/>
            <person name="Hori C."/>
            <person name="Aerts A."/>
            <person name="Henrissat B."/>
            <person name="Wiebenga A."/>
            <person name="vanKuyk P.A."/>
            <person name="Barry K."/>
            <person name="Lindquist E."/>
            <person name="LaButti K."/>
            <person name="Lapidus A."/>
            <person name="Lucas S."/>
            <person name="Coutinho P."/>
            <person name="Gong Y."/>
            <person name="Samejima M."/>
            <person name="Mahadevan R."/>
            <person name="Abou-Zaid M."/>
            <person name="de Vries R.P."/>
            <person name="Igarashi K."/>
            <person name="Yadav J.S."/>
            <person name="Grigoriev I.V."/>
            <person name="Master E.R."/>
        </authorList>
    </citation>
    <scope>NUCLEOTIDE SEQUENCE [LARGE SCALE GENOMIC DNA]</scope>
    <source>
        <strain evidence="1 2">HHB-10118-sp</strain>
    </source>
</reference>
<dbReference type="InParanoid" id="K5UJG1"/>
<gene>
    <name evidence="1" type="ORF">PHACADRAFT_265283</name>
</gene>